<dbReference type="PROSITE" id="PS01096">
    <property type="entry name" value="PPIC_PPIASE_1"/>
    <property type="match status" value="1"/>
</dbReference>
<dbReference type="PROSITE" id="PS50198">
    <property type="entry name" value="PPIC_PPIASE_2"/>
    <property type="match status" value="1"/>
</dbReference>
<dbReference type="Pfam" id="PF13624">
    <property type="entry name" value="SurA_N_3"/>
    <property type="match status" value="1"/>
</dbReference>
<dbReference type="Proteomes" id="UP000549695">
    <property type="component" value="Unassembled WGS sequence"/>
</dbReference>
<dbReference type="InterPro" id="IPR027304">
    <property type="entry name" value="Trigger_fact/SurA_dom_sf"/>
</dbReference>
<dbReference type="InterPro" id="IPR046357">
    <property type="entry name" value="PPIase_dom_sf"/>
</dbReference>
<dbReference type="EC" id="5.2.1.8" evidence="5"/>
<feature type="transmembrane region" description="Helical" evidence="3">
    <location>
        <begin position="26"/>
        <end position="45"/>
    </location>
</feature>
<dbReference type="Gene3D" id="1.10.4030.10">
    <property type="entry name" value="Porin chaperone SurA, peptide-binding domain"/>
    <property type="match status" value="1"/>
</dbReference>
<proteinExistence type="predicted"/>
<evidence type="ECO:0000313" key="5">
    <source>
        <dbReference type="EMBL" id="NYG02599.1"/>
    </source>
</evidence>
<accession>A0A852W1S6</accession>
<keyword evidence="1 5" id="KW-0413">Isomerase</keyword>
<keyword evidence="6" id="KW-1185">Reference proteome</keyword>
<dbReference type="GO" id="GO:0003755">
    <property type="term" value="F:peptidyl-prolyl cis-trans isomerase activity"/>
    <property type="evidence" value="ECO:0007669"/>
    <property type="project" value="UniProtKB-KW"/>
</dbReference>
<evidence type="ECO:0000256" key="2">
    <source>
        <dbReference type="SAM" id="MobiDB-lite"/>
    </source>
</evidence>
<keyword evidence="3" id="KW-0812">Transmembrane</keyword>
<evidence type="ECO:0000256" key="1">
    <source>
        <dbReference type="PROSITE-ProRule" id="PRU00278"/>
    </source>
</evidence>
<feature type="region of interest" description="Disordered" evidence="2">
    <location>
        <begin position="338"/>
        <end position="372"/>
    </location>
</feature>
<reference evidence="5 6" key="1">
    <citation type="submission" date="2020-07" db="EMBL/GenBank/DDBJ databases">
        <title>Sequencing the genomes of 1000 actinobacteria strains.</title>
        <authorList>
            <person name="Klenk H.-P."/>
        </authorList>
    </citation>
    <scope>NUCLEOTIDE SEQUENCE [LARGE SCALE GENOMIC DNA]</scope>
    <source>
        <strain evidence="5 6">DSM 44749</strain>
    </source>
</reference>
<evidence type="ECO:0000259" key="4">
    <source>
        <dbReference type="PROSITE" id="PS50198"/>
    </source>
</evidence>
<dbReference type="GeneID" id="98052634"/>
<dbReference type="RefSeq" id="WP_179761375.1">
    <property type="nucleotide sequence ID" value="NZ_BAAAJZ010000003.1"/>
</dbReference>
<dbReference type="InterPro" id="IPR023058">
    <property type="entry name" value="PPIase_PpiC_CS"/>
</dbReference>
<keyword evidence="3" id="KW-1133">Transmembrane helix</keyword>
<dbReference type="PANTHER" id="PTHR47245">
    <property type="entry name" value="PEPTIDYLPROLYL ISOMERASE"/>
    <property type="match status" value="1"/>
</dbReference>
<dbReference type="InterPro" id="IPR000297">
    <property type="entry name" value="PPIase_PpiC"/>
</dbReference>
<dbReference type="EMBL" id="JACCCZ010000001">
    <property type="protein sequence ID" value="NYG02599.1"/>
    <property type="molecule type" value="Genomic_DNA"/>
</dbReference>
<protein>
    <submittedName>
        <fullName evidence="5">Peptidyl-prolyl cis-trans isomerase C</fullName>
        <ecNumber evidence="5">5.2.1.8</ecNumber>
    </submittedName>
</protein>
<dbReference type="AlphaFoldDB" id="A0A852W1S6"/>
<dbReference type="PANTHER" id="PTHR47245:SF2">
    <property type="entry name" value="PEPTIDYL-PROLYL CIS-TRANS ISOMERASE HP_0175-RELATED"/>
    <property type="match status" value="1"/>
</dbReference>
<evidence type="ECO:0000313" key="6">
    <source>
        <dbReference type="Proteomes" id="UP000549695"/>
    </source>
</evidence>
<dbReference type="SUPFAM" id="SSF54534">
    <property type="entry name" value="FKBP-like"/>
    <property type="match status" value="1"/>
</dbReference>
<keyword evidence="1" id="KW-0697">Rotamase</keyword>
<sequence>MRVKSTLAWIAGAALDRVRNTWTGRIVAGVIVLALVAGIGGGVWWRMQQVPDGAALAVGDRVVTVTDLDDRVQTLRALYGVQPPVEDPVKMDGFRRDAAKAVALSMVLEDRATEMGVGIADAKVRQTLDQYITQQLGNGPGARDDFIEVLGNVGTTEDKVMTEVRQQMVVGELFDRVTKDVTVTDDDLRAEFPRYAERLGTPEKRDLSNIVVASKEAAEKIAADLRGGADFATVARASTIDNATRANGGALGPISADQLQPDYAKAAFGAPAGQVFGPVQNQFGWNVGRSGAVTPGVPANFDQVKDRLRELVLFDRRISLWGQWMTDSLANGDVRYADDYRPADPDTAPTGASPGLPSGTPQTVPPATGGGG</sequence>
<dbReference type="SUPFAM" id="SSF109998">
    <property type="entry name" value="Triger factor/SurA peptide-binding domain-like"/>
    <property type="match status" value="1"/>
</dbReference>
<organism evidence="5 6">
    <name type="scientific">Pseudonocardia alni</name>
    <name type="common">Amycolata alni</name>
    <dbReference type="NCBI Taxonomy" id="33907"/>
    <lineage>
        <taxon>Bacteria</taxon>
        <taxon>Bacillati</taxon>
        <taxon>Actinomycetota</taxon>
        <taxon>Actinomycetes</taxon>
        <taxon>Pseudonocardiales</taxon>
        <taxon>Pseudonocardiaceae</taxon>
        <taxon>Pseudonocardia</taxon>
    </lineage>
</organism>
<evidence type="ECO:0000256" key="3">
    <source>
        <dbReference type="SAM" id="Phobius"/>
    </source>
</evidence>
<dbReference type="InterPro" id="IPR050245">
    <property type="entry name" value="PrsA_foldase"/>
</dbReference>
<feature type="domain" description="PpiC" evidence="4">
    <location>
        <begin position="202"/>
        <end position="287"/>
    </location>
</feature>
<name>A0A852W1S6_PSEA5</name>
<keyword evidence="3" id="KW-0472">Membrane</keyword>
<gene>
    <name evidence="5" type="ORF">HDA37_002884</name>
</gene>
<comment type="caution">
    <text evidence="5">The sequence shown here is derived from an EMBL/GenBank/DDBJ whole genome shotgun (WGS) entry which is preliminary data.</text>
</comment>
<dbReference type="Gene3D" id="3.10.50.40">
    <property type="match status" value="1"/>
</dbReference>
<dbReference type="Pfam" id="PF13145">
    <property type="entry name" value="Rotamase_2"/>
    <property type="match status" value="1"/>
</dbReference>